<dbReference type="AlphaFoldDB" id="A0A6C0IR02"/>
<dbReference type="EMBL" id="MN740236">
    <property type="protein sequence ID" value="QHT95219.1"/>
    <property type="molecule type" value="Genomic_DNA"/>
</dbReference>
<evidence type="ECO:0000313" key="1">
    <source>
        <dbReference type="EMBL" id="QHT95219.1"/>
    </source>
</evidence>
<organism evidence="1">
    <name type="scientific">viral metagenome</name>
    <dbReference type="NCBI Taxonomy" id="1070528"/>
    <lineage>
        <taxon>unclassified sequences</taxon>
        <taxon>metagenomes</taxon>
        <taxon>organismal metagenomes</taxon>
    </lineage>
</organism>
<reference evidence="1" key="1">
    <citation type="journal article" date="2020" name="Nature">
        <title>Giant virus diversity and host interactions through global metagenomics.</title>
        <authorList>
            <person name="Schulz F."/>
            <person name="Roux S."/>
            <person name="Paez-Espino D."/>
            <person name="Jungbluth S."/>
            <person name="Walsh D.A."/>
            <person name="Denef V.J."/>
            <person name="McMahon K.D."/>
            <person name="Konstantinidis K.T."/>
            <person name="Eloe-Fadrosh E.A."/>
            <person name="Kyrpides N.C."/>
            <person name="Woyke T."/>
        </authorList>
    </citation>
    <scope>NUCLEOTIDE SEQUENCE</scope>
    <source>
        <strain evidence="1">GVMAG-M-3300024261-37</strain>
    </source>
</reference>
<protein>
    <submittedName>
        <fullName evidence="1">Uncharacterized protein</fullName>
    </submittedName>
</protein>
<proteinExistence type="predicted"/>
<name>A0A6C0IR02_9ZZZZ</name>
<accession>A0A6C0IR02</accession>
<sequence>MLGMDKLKIKRELDVTNGYKVHKKLGDELYGSINGILERNLFGKCDQYVLRKCGFSYKFLNVAEKGLKHDCFWINPKYKDWWDEERIKKQIKGENKYKRVRILEIWENKQWLRSIKTIRHFHIIYIPNL</sequence>